<accession>A0A1D2YSQ5</accession>
<sequence>MAIMIPDIHIDSIQNKGERDFYRIASLLPDDYTVLYSYKYQIGEYENNLVREADFIIVHPLRGYIVVEVKQGNISYHNGRWYEIKDGNYQPLHKDPVEQARTAMFEILNSYRKKSGGNDYPLGIRYAVCFPEATKFSGVLPQDLNKESIWTLNELGNLEKTIEKLFDKQNKRNAYEANKILINKVLSPVFKIYSTLEDQIALFHQQSEIILSEEQERILDETEEDHRKVFFGAAGTGKTYIAMEKAKRLANEQKKVFLTCYNKNLAKLFNNYIDHENIQALNFLDYIEKDLTEKGIYMEKPKKEEDLSSYYDEILPSTAFDYYSSLTEAEKFDAIIVDEGQDFKEEWIITLLSMVKENGHFYIFADDKQNIFRTNIEALRRFDISKHRLTVNFRNTQKINEWFASFINEKRLRSKLSGGLPVQTIKWKNQDEEKQILEKEISRLVSQGLSPNRITILSPYTKKKSCLGSISRIKEWPIVDLKKENGSGIKFSTIRSFKGLEADIVFLIDVHNNDLMCSPEEIYVGASRARYMLYVLHHENWKNKLSI</sequence>
<comment type="caution">
    <text evidence="2">The sequence shown here is derived from an EMBL/GenBank/DDBJ whole genome shotgun (WGS) entry which is preliminary data.</text>
</comment>
<dbReference type="PANTHER" id="PTHR11070">
    <property type="entry name" value="UVRD / RECB / PCRA DNA HELICASE FAMILY MEMBER"/>
    <property type="match status" value="1"/>
</dbReference>
<dbReference type="Pfam" id="PF13245">
    <property type="entry name" value="AAA_19"/>
    <property type="match status" value="1"/>
</dbReference>
<dbReference type="InterPro" id="IPR041679">
    <property type="entry name" value="DNA2/NAM7-like_C"/>
</dbReference>
<evidence type="ECO:0000313" key="3">
    <source>
        <dbReference type="Proteomes" id="UP000243739"/>
    </source>
</evidence>
<dbReference type="GO" id="GO:0005524">
    <property type="term" value="F:ATP binding"/>
    <property type="evidence" value="ECO:0007669"/>
    <property type="project" value="InterPro"/>
</dbReference>
<protein>
    <recommendedName>
        <fullName evidence="1">DNA2/NAM7 helicase-like C-terminal domain-containing protein</fullName>
    </recommendedName>
</protein>
<dbReference type="Proteomes" id="UP000243739">
    <property type="component" value="Unassembled WGS sequence"/>
</dbReference>
<dbReference type="InterPro" id="IPR027417">
    <property type="entry name" value="P-loop_NTPase"/>
</dbReference>
<dbReference type="Gene3D" id="3.40.50.300">
    <property type="entry name" value="P-loop containing nucleotide triphosphate hydrolases"/>
    <property type="match status" value="2"/>
</dbReference>
<dbReference type="GO" id="GO:0003677">
    <property type="term" value="F:DNA binding"/>
    <property type="evidence" value="ECO:0007669"/>
    <property type="project" value="InterPro"/>
</dbReference>
<dbReference type="SUPFAM" id="SSF52540">
    <property type="entry name" value="P-loop containing nucleoside triphosphate hydrolases"/>
    <property type="match status" value="1"/>
</dbReference>
<dbReference type="AlphaFoldDB" id="A0A1D2YSQ5"/>
<dbReference type="Pfam" id="PF13087">
    <property type="entry name" value="AAA_12"/>
    <property type="match status" value="1"/>
</dbReference>
<dbReference type="GO" id="GO:0003678">
    <property type="term" value="F:DNA helicase activity"/>
    <property type="evidence" value="ECO:0007669"/>
    <property type="project" value="InterPro"/>
</dbReference>
<evidence type="ECO:0000259" key="1">
    <source>
        <dbReference type="Pfam" id="PF13087"/>
    </source>
</evidence>
<dbReference type="EMBL" id="MIJF01000061">
    <property type="protein sequence ID" value="OEF97694.1"/>
    <property type="molecule type" value="Genomic_DNA"/>
</dbReference>
<feature type="domain" description="DNA2/NAM7 helicase-like C-terminal" evidence="1">
    <location>
        <begin position="427"/>
        <end position="536"/>
    </location>
</feature>
<gene>
    <name evidence="2" type="ORF">BHF71_11115</name>
</gene>
<name>A0A1D2YSQ5_9BACI</name>
<dbReference type="STRING" id="337097.BHF71_11115"/>
<dbReference type="InterPro" id="IPR000212">
    <property type="entry name" value="DNA_helicase_UvrD/REP"/>
</dbReference>
<keyword evidence="3" id="KW-1185">Reference proteome</keyword>
<evidence type="ECO:0000313" key="2">
    <source>
        <dbReference type="EMBL" id="OEF97694.1"/>
    </source>
</evidence>
<reference evidence="2 3" key="1">
    <citation type="submission" date="2016-09" db="EMBL/GenBank/DDBJ databases">
        <title>Draft genome sequence for the type strain of Vulcanibacillus modesticaldus BR, a strictly anaerobic, moderately thermophilic, and nitrate-reducing bacterium from deep sea-hydrothermal vents of the Mid-Atlantic Ridge.</title>
        <authorList>
            <person name="Abin C.A."/>
            <person name="Hollibaugh J.T."/>
        </authorList>
    </citation>
    <scope>NUCLEOTIDE SEQUENCE [LARGE SCALE GENOMIC DNA]</scope>
    <source>
        <strain evidence="2 3">BR</strain>
    </source>
</reference>
<proteinExistence type="predicted"/>
<organism evidence="2 3">
    <name type="scientific">Vulcanibacillus modesticaldus</name>
    <dbReference type="NCBI Taxonomy" id="337097"/>
    <lineage>
        <taxon>Bacteria</taxon>
        <taxon>Bacillati</taxon>
        <taxon>Bacillota</taxon>
        <taxon>Bacilli</taxon>
        <taxon>Bacillales</taxon>
        <taxon>Bacillaceae</taxon>
        <taxon>Vulcanibacillus</taxon>
    </lineage>
</organism>
<dbReference type="OrthoDB" id="7066673at2"/>